<name>A0A1A9RZZ7_9NEIS</name>
<proteinExistence type="predicted"/>
<dbReference type="Proteomes" id="UP000077885">
    <property type="component" value="Unassembled WGS sequence"/>
</dbReference>
<reference evidence="2" key="1">
    <citation type="submission" date="2016-05" db="EMBL/GenBank/DDBJ databases">
        <title>Draft genome of Corynebacterium afermentans subsp. afermentans LCDC 88199T.</title>
        <authorList>
            <person name="Bernier A.-M."/>
            <person name="Bernard K."/>
        </authorList>
    </citation>
    <scope>NUCLEOTIDE SEQUENCE [LARGE SCALE GENOMIC DNA]</scope>
    <source>
        <strain evidence="2">NML02-A-017</strain>
    </source>
</reference>
<dbReference type="AlphaFoldDB" id="A0A1A9RZZ7"/>
<organism evidence="1 2">
    <name type="scientific">Eikenella longinqua</name>
    <dbReference type="NCBI Taxonomy" id="1795827"/>
    <lineage>
        <taxon>Bacteria</taxon>
        <taxon>Pseudomonadati</taxon>
        <taxon>Pseudomonadota</taxon>
        <taxon>Betaproteobacteria</taxon>
        <taxon>Neisseriales</taxon>
        <taxon>Neisseriaceae</taxon>
        <taxon>Eikenella</taxon>
    </lineage>
</organism>
<comment type="caution">
    <text evidence="1">The sequence shown here is derived from an EMBL/GenBank/DDBJ whole genome shotgun (WGS) entry which is preliminary data.</text>
</comment>
<accession>A0A1A9RZZ7</accession>
<dbReference type="EMBL" id="LXSL01000013">
    <property type="protein sequence ID" value="OAM30039.1"/>
    <property type="molecule type" value="Genomic_DNA"/>
</dbReference>
<keyword evidence="2" id="KW-1185">Reference proteome</keyword>
<sequence length="100" mass="10692">MMAGAGAAGLETAGIVARSICFAKREGCLGKGNSFQVAFPSSDNITLFAKPNRGNLVRMIGLHLLLLAQPNGARFFGEQGLACSKRRSRKLRARPKNCVE</sequence>
<protein>
    <submittedName>
        <fullName evidence="1">Uncharacterized protein</fullName>
    </submittedName>
</protein>
<evidence type="ECO:0000313" key="1">
    <source>
        <dbReference type="EMBL" id="OAM30039.1"/>
    </source>
</evidence>
<evidence type="ECO:0000313" key="2">
    <source>
        <dbReference type="Proteomes" id="UP000077885"/>
    </source>
</evidence>
<gene>
    <name evidence="1" type="ORF">A7P95_03195</name>
</gene>